<keyword evidence="3" id="KW-1185">Reference proteome</keyword>
<comment type="caution">
    <text evidence="2">The sequence shown here is derived from an EMBL/GenBank/DDBJ whole genome shotgun (WGS) entry which is preliminary data.</text>
</comment>
<feature type="domain" description="NAD-dependent epimerase/dehydratase" evidence="1">
    <location>
        <begin position="5"/>
        <end position="221"/>
    </location>
</feature>
<dbReference type="InterPro" id="IPR051783">
    <property type="entry name" value="NAD(P)-dependent_oxidoreduct"/>
</dbReference>
<accession>A0A9X2J9P4</accession>
<dbReference type="PANTHER" id="PTHR48079:SF6">
    <property type="entry name" value="NAD(P)-BINDING DOMAIN-CONTAINING PROTEIN-RELATED"/>
    <property type="match status" value="1"/>
</dbReference>
<dbReference type="GO" id="GO:0005737">
    <property type="term" value="C:cytoplasm"/>
    <property type="evidence" value="ECO:0007669"/>
    <property type="project" value="TreeGrafter"/>
</dbReference>
<dbReference type="PANTHER" id="PTHR48079">
    <property type="entry name" value="PROTEIN YEEZ"/>
    <property type="match status" value="1"/>
</dbReference>
<protein>
    <submittedName>
        <fullName evidence="2">SDR family oxidoreductase</fullName>
    </submittedName>
</protein>
<dbReference type="SUPFAM" id="SSF51735">
    <property type="entry name" value="NAD(P)-binding Rossmann-fold domains"/>
    <property type="match status" value="1"/>
</dbReference>
<proteinExistence type="predicted"/>
<dbReference type="RefSeq" id="WP_252472783.1">
    <property type="nucleotide sequence ID" value="NZ_JALBWM010000207.1"/>
</dbReference>
<dbReference type="Proteomes" id="UP001139028">
    <property type="component" value="Unassembled WGS sequence"/>
</dbReference>
<organism evidence="2 3">
    <name type="scientific">Microbulbifer okhotskensis</name>
    <dbReference type="NCBI Taxonomy" id="2926617"/>
    <lineage>
        <taxon>Bacteria</taxon>
        <taxon>Pseudomonadati</taxon>
        <taxon>Pseudomonadota</taxon>
        <taxon>Gammaproteobacteria</taxon>
        <taxon>Cellvibrionales</taxon>
        <taxon>Microbulbiferaceae</taxon>
        <taxon>Microbulbifer</taxon>
    </lineage>
</organism>
<reference evidence="2" key="1">
    <citation type="journal article" date="2022" name="Arch. Microbiol.">
        <title>Microbulbifer okhotskensis sp. nov., isolated from a deep bottom sediment of the Okhotsk Sea.</title>
        <authorList>
            <person name="Romanenko L."/>
            <person name="Kurilenko V."/>
            <person name="Otstavnykh N."/>
            <person name="Velansky P."/>
            <person name="Isaeva M."/>
            <person name="Mikhailov V."/>
        </authorList>
    </citation>
    <scope>NUCLEOTIDE SEQUENCE</scope>
    <source>
        <strain evidence="2">OS29</strain>
    </source>
</reference>
<gene>
    <name evidence="2" type="ORF">MO867_21085</name>
</gene>
<dbReference type="InterPro" id="IPR001509">
    <property type="entry name" value="Epimerase_deHydtase"/>
</dbReference>
<evidence type="ECO:0000313" key="2">
    <source>
        <dbReference type="EMBL" id="MCO1336826.1"/>
    </source>
</evidence>
<evidence type="ECO:0000313" key="3">
    <source>
        <dbReference type="Proteomes" id="UP001139028"/>
    </source>
</evidence>
<dbReference type="Gene3D" id="3.40.50.720">
    <property type="entry name" value="NAD(P)-binding Rossmann-like Domain"/>
    <property type="match status" value="1"/>
</dbReference>
<dbReference type="CDD" id="cd05232">
    <property type="entry name" value="UDP_G4E_4_SDR_e"/>
    <property type="match status" value="1"/>
</dbReference>
<dbReference type="AlphaFoldDB" id="A0A9X2J9P4"/>
<name>A0A9X2J9P4_9GAMM</name>
<dbReference type="InterPro" id="IPR036291">
    <property type="entry name" value="NAD(P)-bd_dom_sf"/>
</dbReference>
<sequence length="315" mass="34184">MKGRVLLTGASGFVGKALLSLVQETGYQVTPVYRQRVEGGFQIDDLGAGTNWAGVLDNIDVVIHTAARVHIMEETAADPLAEFRKVNVEGTIKLAQQAAAAGVKRFIFLSSIKVNGESTDNRCPFNADEKCQPSDPYGISKKEAEDALLELTKSVDMEVVIIRSPLIYGPGVRANFQSMMRWLDRGLPLPLGAIDNRRSLVSIDNLLDLIVVCITHPSAANQVFLVSDDMDLSITDLLRGLSHALGCRARLFPVPQFMLSRGLRLIGRGAMAERLCGSLQVDITKTKDRLGWKPPISLGEGLAKAAQAFQAASQE</sequence>
<dbReference type="EMBL" id="JALBWM010000207">
    <property type="protein sequence ID" value="MCO1336826.1"/>
    <property type="molecule type" value="Genomic_DNA"/>
</dbReference>
<evidence type="ECO:0000259" key="1">
    <source>
        <dbReference type="Pfam" id="PF01370"/>
    </source>
</evidence>
<dbReference type="GO" id="GO:0004029">
    <property type="term" value="F:aldehyde dehydrogenase (NAD+) activity"/>
    <property type="evidence" value="ECO:0007669"/>
    <property type="project" value="TreeGrafter"/>
</dbReference>
<dbReference type="Pfam" id="PF01370">
    <property type="entry name" value="Epimerase"/>
    <property type="match status" value="1"/>
</dbReference>